<sequence length="231" mass="24855">MSGSPPILFAHRGGRAHAPENSMEAFRLAVRLGATGLESDVWCTADGVPVLDHDGRVGRWPRRRAIPTITLDEVPATIPTLAALLAEVDASLAVSLDVKDSAAATPVIQLAAANGTTGRLWLCHPDHDVVASWRDLDPRVHLIHSTRVDRIGSSLERHAVELASAGIDGVNLPEAEWSAGLVKLFRRFGLACLGWDAQHRRQIDRLMALGLDGIYGDHVDRLVDGFAAAQP</sequence>
<dbReference type="InterPro" id="IPR030395">
    <property type="entry name" value="GP_PDE_dom"/>
</dbReference>
<dbReference type="PANTHER" id="PTHR46211:SF1">
    <property type="entry name" value="GLYCEROPHOSPHODIESTER PHOSPHODIESTERASE, CYTOPLASMIC"/>
    <property type="match status" value="1"/>
</dbReference>
<dbReference type="Pfam" id="PF03009">
    <property type="entry name" value="GDPD"/>
    <property type="match status" value="1"/>
</dbReference>
<evidence type="ECO:0000313" key="2">
    <source>
        <dbReference type="EMBL" id="SVB77392.1"/>
    </source>
</evidence>
<dbReference type="InterPro" id="IPR017946">
    <property type="entry name" value="PLC-like_Pdiesterase_TIM-brl"/>
</dbReference>
<dbReference type="EMBL" id="UINC01056863">
    <property type="protein sequence ID" value="SVB77392.1"/>
    <property type="molecule type" value="Genomic_DNA"/>
</dbReference>
<dbReference type="GO" id="GO:0006629">
    <property type="term" value="P:lipid metabolic process"/>
    <property type="evidence" value="ECO:0007669"/>
    <property type="project" value="InterPro"/>
</dbReference>
<dbReference type="GO" id="GO:0008081">
    <property type="term" value="F:phosphoric diester hydrolase activity"/>
    <property type="evidence" value="ECO:0007669"/>
    <property type="project" value="InterPro"/>
</dbReference>
<evidence type="ECO:0000259" key="1">
    <source>
        <dbReference type="PROSITE" id="PS51704"/>
    </source>
</evidence>
<reference evidence="2" key="1">
    <citation type="submission" date="2018-05" db="EMBL/GenBank/DDBJ databases">
        <authorList>
            <person name="Lanie J.A."/>
            <person name="Ng W.-L."/>
            <person name="Kazmierczak K.M."/>
            <person name="Andrzejewski T.M."/>
            <person name="Davidsen T.M."/>
            <person name="Wayne K.J."/>
            <person name="Tettelin H."/>
            <person name="Glass J.I."/>
            <person name="Rusch D."/>
            <person name="Podicherti R."/>
            <person name="Tsui H.-C.T."/>
            <person name="Winkler M.E."/>
        </authorList>
    </citation>
    <scope>NUCLEOTIDE SEQUENCE</scope>
</reference>
<dbReference type="SUPFAM" id="SSF51695">
    <property type="entry name" value="PLC-like phosphodiesterases"/>
    <property type="match status" value="1"/>
</dbReference>
<name>A0A382GRA4_9ZZZZ</name>
<dbReference type="CDD" id="cd08556">
    <property type="entry name" value="GDPD"/>
    <property type="match status" value="1"/>
</dbReference>
<proteinExistence type="predicted"/>
<feature type="domain" description="GP-PDE" evidence="1">
    <location>
        <begin position="6"/>
        <end position="226"/>
    </location>
</feature>
<dbReference type="PANTHER" id="PTHR46211">
    <property type="entry name" value="GLYCEROPHOSPHORYL DIESTER PHOSPHODIESTERASE"/>
    <property type="match status" value="1"/>
</dbReference>
<dbReference type="Gene3D" id="3.20.20.190">
    <property type="entry name" value="Phosphatidylinositol (PI) phosphodiesterase"/>
    <property type="match status" value="1"/>
</dbReference>
<dbReference type="AlphaFoldDB" id="A0A382GRA4"/>
<organism evidence="2">
    <name type="scientific">marine metagenome</name>
    <dbReference type="NCBI Taxonomy" id="408172"/>
    <lineage>
        <taxon>unclassified sequences</taxon>
        <taxon>metagenomes</taxon>
        <taxon>ecological metagenomes</taxon>
    </lineage>
</organism>
<protein>
    <recommendedName>
        <fullName evidence="1">GP-PDE domain-containing protein</fullName>
    </recommendedName>
</protein>
<gene>
    <name evidence="2" type="ORF">METZ01_LOCUS230246</name>
</gene>
<dbReference type="PROSITE" id="PS50007">
    <property type="entry name" value="PIPLC_X_DOMAIN"/>
    <property type="match status" value="1"/>
</dbReference>
<accession>A0A382GRA4</accession>
<dbReference type="PROSITE" id="PS51704">
    <property type="entry name" value="GP_PDE"/>
    <property type="match status" value="1"/>
</dbReference>